<dbReference type="AlphaFoldDB" id="A0A1H1NVX1"/>
<protein>
    <submittedName>
        <fullName evidence="2">Uncharacterized protein</fullName>
    </submittedName>
</protein>
<dbReference type="Proteomes" id="UP000199679">
    <property type="component" value="Chromosome I"/>
</dbReference>
<keyword evidence="3" id="KW-1185">Reference proteome</keyword>
<evidence type="ECO:0000313" key="2">
    <source>
        <dbReference type="EMBL" id="SDS03128.1"/>
    </source>
</evidence>
<accession>A0A1H1NVX1</accession>
<name>A0A1H1NVX1_MUCMA</name>
<dbReference type="STRING" id="652787.SAMN05216490_0408"/>
<organism evidence="2 3">
    <name type="scientific">Mucilaginibacter mallensis</name>
    <dbReference type="NCBI Taxonomy" id="652787"/>
    <lineage>
        <taxon>Bacteria</taxon>
        <taxon>Pseudomonadati</taxon>
        <taxon>Bacteroidota</taxon>
        <taxon>Sphingobacteriia</taxon>
        <taxon>Sphingobacteriales</taxon>
        <taxon>Sphingobacteriaceae</taxon>
        <taxon>Mucilaginibacter</taxon>
    </lineage>
</organism>
<keyword evidence="1" id="KW-0472">Membrane</keyword>
<feature type="transmembrane region" description="Helical" evidence="1">
    <location>
        <begin position="15"/>
        <end position="36"/>
    </location>
</feature>
<sequence>MGYLLSAIGINTKPIMTRIAKVLFYTLIVILVTALIRIKPATEYIGFYAGECIGACNISYEITADKLTIDEVSNDSVPSRHHVIKGNFDSLRFRVPLLILSQITGRFGCPDCSDGGASTLGFRLLGMTFNYAFDRDKKPWYFRDAHDIIRDRLNKIQKIDSAYHK</sequence>
<dbReference type="EMBL" id="LT629740">
    <property type="protein sequence ID" value="SDS03128.1"/>
    <property type="molecule type" value="Genomic_DNA"/>
</dbReference>
<keyword evidence="1" id="KW-0812">Transmembrane</keyword>
<keyword evidence="1" id="KW-1133">Transmembrane helix</keyword>
<gene>
    <name evidence="2" type="ORF">SAMN05216490_0408</name>
</gene>
<proteinExistence type="predicted"/>
<evidence type="ECO:0000313" key="3">
    <source>
        <dbReference type="Proteomes" id="UP000199679"/>
    </source>
</evidence>
<reference evidence="2 3" key="1">
    <citation type="submission" date="2016-10" db="EMBL/GenBank/DDBJ databases">
        <authorList>
            <person name="de Groot N.N."/>
        </authorList>
    </citation>
    <scope>NUCLEOTIDE SEQUENCE [LARGE SCALE GENOMIC DNA]</scope>
    <source>
        <strain evidence="2 3">MP1X4</strain>
    </source>
</reference>
<evidence type="ECO:0000256" key="1">
    <source>
        <dbReference type="SAM" id="Phobius"/>
    </source>
</evidence>